<proteinExistence type="predicted"/>
<gene>
    <name evidence="2" type="ORF">ACFYKX_05185</name>
</gene>
<keyword evidence="3" id="KW-1185">Reference proteome</keyword>
<accession>A0ABW6K778</accession>
<reference evidence="2 3" key="1">
    <citation type="submission" date="2024-08" db="EMBL/GenBank/DDBJ databases">
        <title>Two novel Cytobacillus novel species.</title>
        <authorList>
            <person name="Liu G."/>
        </authorList>
    </citation>
    <scope>NUCLEOTIDE SEQUENCE [LARGE SCALE GENOMIC DNA]</scope>
    <source>
        <strain evidence="2 3">FJAT-54145</strain>
    </source>
</reference>
<keyword evidence="1" id="KW-0472">Membrane</keyword>
<keyword evidence="1" id="KW-1133">Transmembrane helix</keyword>
<name>A0ABW6K778_9BACI</name>
<feature type="transmembrane region" description="Helical" evidence="1">
    <location>
        <begin position="15"/>
        <end position="34"/>
    </location>
</feature>
<organism evidence="2 3">
    <name type="scientific">Cytobacillus spartinae</name>
    <dbReference type="NCBI Taxonomy" id="3299023"/>
    <lineage>
        <taxon>Bacteria</taxon>
        <taxon>Bacillati</taxon>
        <taxon>Bacillota</taxon>
        <taxon>Bacilli</taxon>
        <taxon>Bacillales</taxon>
        <taxon>Bacillaceae</taxon>
        <taxon>Cytobacillus</taxon>
    </lineage>
</organism>
<sequence>MEKWGQIREKGKNHFVLMFGIVLPIPLVIDYYILKLIFKFHFESIYLEFLVVWVICILISVAFALFGWDRMEKDWLQDKGDCM</sequence>
<comment type="caution">
    <text evidence="2">The sequence shown here is derived from an EMBL/GenBank/DDBJ whole genome shotgun (WGS) entry which is preliminary data.</text>
</comment>
<evidence type="ECO:0000313" key="3">
    <source>
        <dbReference type="Proteomes" id="UP001601059"/>
    </source>
</evidence>
<keyword evidence="1" id="KW-0812">Transmembrane</keyword>
<dbReference type="EMBL" id="JBIACK010000001">
    <property type="protein sequence ID" value="MFE8700016.1"/>
    <property type="molecule type" value="Genomic_DNA"/>
</dbReference>
<feature type="transmembrane region" description="Helical" evidence="1">
    <location>
        <begin position="46"/>
        <end position="68"/>
    </location>
</feature>
<dbReference type="Proteomes" id="UP001601059">
    <property type="component" value="Unassembled WGS sequence"/>
</dbReference>
<dbReference type="RefSeq" id="WP_389358706.1">
    <property type="nucleotide sequence ID" value="NZ_JBIACK010000001.1"/>
</dbReference>
<evidence type="ECO:0000256" key="1">
    <source>
        <dbReference type="SAM" id="Phobius"/>
    </source>
</evidence>
<protein>
    <submittedName>
        <fullName evidence="2">Uncharacterized protein</fullName>
    </submittedName>
</protein>
<evidence type="ECO:0000313" key="2">
    <source>
        <dbReference type="EMBL" id="MFE8700016.1"/>
    </source>
</evidence>